<sequence>MTSTGTALVAGARWWHLSPSAPLVNAPADAFRPGLVDIPLATMTVTMPEVRLVAGNLVPIPEERHQDVRASPRSRLMDEGAVGAARPLAQPVGPGRRCGCHLPPASLLAPRTLRGRGEKVEIIKIMDIFRRASSGTARGSMETTSGIMVNDTDTCMMLKNEAHLDARGVYRYARNLWGCHVIRIDTLVLLNALVYLFLGTFGSQRRRSRNWFIQKGTLVANTLSFILGTYTLGSMQSSKVKNSMYPVWASILFILHGCTNTAYSLDDNKHVTRVMYRLVLYCIYELLLLSVSTNETYIISLYLFAVGQYKIIYVQTPCVLASRSWNLNKMVADYMYEEHTKGEFVPATMKGCHYLVDWPLDKSKLDAPSYASRFTAEDNQVIDIDKIWLCNDSSLDQDLKDTCLSFSLFHLLRRRYFGFTCGESKERAHDFVFKGLLRENEEGTTDCNRAFRLIEIELAFMYDFFFTTSAAIYYASTAATVSSLISAFLLCLSIQWIFVWEPSLIQEGEMKITNTVTTLFVLASAALLELLRLLLYWTGIWSRVSFVCQYLREQTRLSTRGSCCSCSFSCCCCCCMLLKLKGLLARIGVHCSPNKHYWQHKLGQYSLLDYRPTFCGKIKECLGKVTEVHAATYVLPFLHPIDKHTRRVRRKFGKSIELTAQVHKAIIYSLKRSNGELTNGKSSLVSNRAGHLLWACERGMHSESDTSCIILTWHIATWYCERGTLGCGPRPDEGTELKIHLGVATKLSKYCAYLLVSAPKLLPGHEYDTSRVFDAVAGEAKRFLPYGRDKYQALKDYGEEESEATILQSGAKLGKQLAEIEDVTRRWKRDQPNLSNMRAENSQGSSARHQESEQTSANLEENTQDNSARARHQEVEQDSVDREEATHPVQMDDNLLSTGLTLQAHSQGVQARLLQIPEQDISTENECHIDVPEAPSSMQQALPEQV</sequence>
<reference evidence="3" key="1">
    <citation type="journal article" date="2013" name="Nature">
        <title>Draft genome of the wheat A-genome progenitor Triticum urartu.</title>
        <authorList>
            <person name="Ling H.Q."/>
            <person name="Zhao S."/>
            <person name="Liu D."/>
            <person name="Wang J."/>
            <person name="Sun H."/>
            <person name="Zhang C."/>
            <person name="Fan H."/>
            <person name="Li D."/>
            <person name="Dong L."/>
            <person name="Tao Y."/>
            <person name="Gao C."/>
            <person name="Wu H."/>
            <person name="Li Y."/>
            <person name="Cui Y."/>
            <person name="Guo X."/>
            <person name="Zheng S."/>
            <person name="Wang B."/>
            <person name="Yu K."/>
            <person name="Liang Q."/>
            <person name="Yang W."/>
            <person name="Lou X."/>
            <person name="Chen J."/>
            <person name="Feng M."/>
            <person name="Jian J."/>
            <person name="Zhang X."/>
            <person name="Luo G."/>
            <person name="Jiang Y."/>
            <person name="Liu J."/>
            <person name="Wang Z."/>
            <person name="Sha Y."/>
            <person name="Zhang B."/>
            <person name="Wu H."/>
            <person name="Tang D."/>
            <person name="Shen Q."/>
            <person name="Xue P."/>
            <person name="Zou S."/>
            <person name="Wang X."/>
            <person name="Liu X."/>
            <person name="Wang F."/>
            <person name="Yang Y."/>
            <person name="An X."/>
            <person name="Dong Z."/>
            <person name="Zhang K."/>
            <person name="Zhang X."/>
            <person name="Luo M.C."/>
            <person name="Dvorak J."/>
            <person name="Tong Y."/>
            <person name="Wang J."/>
            <person name="Yang H."/>
            <person name="Li Z."/>
            <person name="Wang D."/>
            <person name="Zhang A."/>
            <person name="Wang J."/>
        </authorList>
    </citation>
    <scope>NUCLEOTIDE SEQUENCE</scope>
</reference>
<name>M7ZMP9_TRIUA</name>
<feature type="transmembrane region" description="Helical" evidence="2">
    <location>
        <begin position="481"/>
        <end position="500"/>
    </location>
</feature>
<feature type="transmembrane region" description="Helical" evidence="2">
    <location>
        <begin position="274"/>
        <end position="291"/>
    </location>
</feature>
<evidence type="ECO:0000256" key="2">
    <source>
        <dbReference type="SAM" id="Phobius"/>
    </source>
</evidence>
<dbReference type="eggNOG" id="ENOG502QSWW">
    <property type="taxonomic scope" value="Eukaryota"/>
</dbReference>
<feature type="compositionally biased region" description="Basic and acidic residues" evidence="1">
    <location>
        <begin position="871"/>
        <end position="886"/>
    </location>
</feature>
<feature type="compositionally biased region" description="Polar residues" evidence="1">
    <location>
        <begin position="832"/>
        <end position="867"/>
    </location>
</feature>
<keyword evidence="2" id="KW-0472">Membrane</keyword>
<dbReference type="AlphaFoldDB" id="M7ZMP9"/>
<evidence type="ECO:0000313" key="3">
    <source>
        <dbReference type="EMBL" id="EMS53605.1"/>
    </source>
</evidence>
<proteinExistence type="predicted"/>
<keyword evidence="2" id="KW-0812">Transmembrane</keyword>
<gene>
    <name evidence="3" type="ORF">TRIUR3_29094</name>
</gene>
<accession>M7ZMP9</accession>
<feature type="transmembrane region" description="Helical" evidence="2">
    <location>
        <begin position="181"/>
        <end position="200"/>
    </location>
</feature>
<keyword evidence="2" id="KW-1133">Transmembrane helix</keyword>
<dbReference type="PANTHER" id="PTHR31325">
    <property type="entry name" value="OS01G0798800 PROTEIN-RELATED"/>
    <property type="match status" value="1"/>
</dbReference>
<feature type="transmembrane region" description="Helical" evidence="2">
    <location>
        <begin position="212"/>
        <end position="233"/>
    </location>
</feature>
<evidence type="ECO:0000256" key="1">
    <source>
        <dbReference type="SAM" id="MobiDB-lite"/>
    </source>
</evidence>
<dbReference type="InterPro" id="IPR025315">
    <property type="entry name" value="DUF4220"/>
</dbReference>
<organism evidence="3">
    <name type="scientific">Triticum urartu</name>
    <name type="common">Red wild einkorn</name>
    <name type="synonym">Crithodium urartu</name>
    <dbReference type="NCBI Taxonomy" id="4572"/>
    <lineage>
        <taxon>Eukaryota</taxon>
        <taxon>Viridiplantae</taxon>
        <taxon>Streptophyta</taxon>
        <taxon>Embryophyta</taxon>
        <taxon>Tracheophyta</taxon>
        <taxon>Spermatophyta</taxon>
        <taxon>Magnoliopsida</taxon>
        <taxon>Liliopsida</taxon>
        <taxon>Poales</taxon>
        <taxon>Poaceae</taxon>
        <taxon>BOP clade</taxon>
        <taxon>Pooideae</taxon>
        <taxon>Triticodae</taxon>
        <taxon>Triticeae</taxon>
        <taxon>Triticinae</taxon>
        <taxon>Triticum</taxon>
    </lineage>
</organism>
<feature type="transmembrane region" description="Helical" evidence="2">
    <location>
        <begin position="245"/>
        <end position="262"/>
    </location>
</feature>
<feature type="region of interest" description="Disordered" evidence="1">
    <location>
        <begin position="825"/>
        <end position="888"/>
    </location>
</feature>
<feature type="transmembrane region" description="Helical" evidence="2">
    <location>
        <begin position="512"/>
        <end position="537"/>
    </location>
</feature>
<protein>
    <submittedName>
        <fullName evidence="3">Uncharacterized protein</fullName>
    </submittedName>
</protein>
<dbReference type="STRING" id="4572.M7ZMP9"/>
<dbReference type="EMBL" id="KD192858">
    <property type="protein sequence ID" value="EMS53605.1"/>
    <property type="molecule type" value="Genomic_DNA"/>
</dbReference>
<dbReference type="Pfam" id="PF13968">
    <property type="entry name" value="DUF4220"/>
    <property type="match status" value="1"/>
</dbReference>